<dbReference type="STRING" id="46177.SAMN05660976_03119"/>
<dbReference type="SUPFAM" id="SSF46689">
    <property type="entry name" value="Homeodomain-like"/>
    <property type="match status" value="1"/>
</dbReference>
<evidence type="ECO:0000256" key="2">
    <source>
        <dbReference type="ARBA" id="ARBA00023125"/>
    </source>
</evidence>
<dbReference type="Proteomes" id="UP000198953">
    <property type="component" value="Unassembled WGS sequence"/>
</dbReference>
<organism evidence="7 8">
    <name type="scientific">Nonomuraea pusilla</name>
    <dbReference type="NCBI Taxonomy" id="46177"/>
    <lineage>
        <taxon>Bacteria</taxon>
        <taxon>Bacillati</taxon>
        <taxon>Actinomycetota</taxon>
        <taxon>Actinomycetes</taxon>
        <taxon>Streptosporangiales</taxon>
        <taxon>Streptosporangiaceae</taxon>
        <taxon>Nonomuraea</taxon>
    </lineage>
</organism>
<dbReference type="PANTHER" id="PTHR47506:SF1">
    <property type="entry name" value="HTH-TYPE TRANSCRIPTIONAL REGULATOR YJDC"/>
    <property type="match status" value="1"/>
</dbReference>
<keyword evidence="2 4" id="KW-0238">DNA-binding</keyword>
<feature type="region of interest" description="Disordered" evidence="5">
    <location>
        <begin position="159"/>
        <end position="199"/>
    </location>
</feature>
<dbReference type="SUPFAM" id="SSF48498">
    <property type="entry name" value="Tetracyclin repressor-like, C-terminal domain"/>
    <property type="match status" value="1"/>
</dbReference>
<feature type="compositionally biased region" description="Low complexity" evidence="5">
    <location>
        <begin position="164"/>
        <end position="175"/>
    </location>
</feature>
<accession>A0A1H7SB27</accession>
<dbReference type="PROSITE" id="PS50977">
    <property type="entry name" value="HTH_TETR_2"/>
    <property type="match status" value="1"/>
</dbReference>
<reference evidence="7 8" key="1">
    <citation type="submission" date="2016-10" db="EMBL/GenBank/DDBJ databases">
        <authorList>
            <person name="de Groot N.N."/>
        </authorList>
    </citation>
    <scope>NUCLEOTIDE SEQUENCE [LARGE SCALE GENOMIC DNA]</scope>
    <source>
        <strain evidence="7 8">DSM 43357</strain>
    </source>
</reference>
<dbReference type="PANTHER" id="PTHR47506">
    <property type="entry name" value="TRANSCRIPTIONAL REGULATORY PROTEIN"/>
    <property type="match status" value="1"/>
</dbReference>
<dbReference type="Pfam" id="PF00440">
    <property type="entry name" value="TetR_N"/>
    <property type="match status" value="1"/>
</dbReference>
<dbReference type="InterPro" id="IPR009057">
    <property type="entry name" value="Homeodomain-like_sf"/>
</dbReference>
<evidence type="ECO:0000256" key="1">
    <source>
        <dbReference type="ARBA" id="ARBA00023015"/>
    </source>
</evidence>
<dbReference type="AlphaFoldDB" id="A0A1H7SB27"/>
<keyword evidence="3" id="KW-0804">Transcription</keyword>
<dbReference type="Gene3D" id="1.10.357.10">
    <property type="entry name" value="Tetracycline Repressor, domain 2"/>
    <property type="match status" value="1"/>
</dbReference>
<protein>
    <submittedName>
        <fullName evidence="7">Transcriptional regulator, TetR family</fullName>
    </submittedName>
</protein>
<keyword evidence="8" id="KW-1185">Reference proteome</keyword>
<evidence type="ECO:0000256" key="4">
    <source>
        <dbReference type="PROSITE-ProRule" id="PRU00335"/>
    </source>
</evidence>
<dbReference type="OrthoDB" id="9805134at2"/>
<dbReference type="PRINTS" id="PR00455">
    <property type="entry name" value="HTHTETR"/>
</dbReference>
<proteinExistence type="predicted"/>
<keyword evidence="1" id="KW-0805">Transcription regulation</keyword>
<evidence type="ECO:0000256" key="5">
    <source>
        <dbReference type="SAM" id="MobiDB-lite"/>
    </source>
</evidence>
<feature type="DNA-binding region" description="H-T-H motif" evidence="4">
    <location>
        <begin position="29"/>
        <end position="48"/>
    </location>
</feature>
<evidence type="ECO:0000313" key="7">
    <source>
        <dbReference type="EMBL" id="SEL69509.1"/>
    </source>
</evidence>
<evidence type="ECO:0000313" key="8">
    <source>
        <dbReference type="Proteomes" id="UP000198953"/>
    </source>
</evidence>
<evidence type="ECO:0000259" key="6">
    <source>
        <dbReference type="PROSITE" id="PS50977"/>
    </source>
</evidence>
<dbReference type="InterPro" id="IPR036271">
    <property type="entry name" value="Tet_transcr_reg_TetR-rel_C_sf"/>
</dbReference>
<dbReference type="InterPro" id="IPR001647">
    <property type="entry name" value="HTH_TetR"/>
</dbReference>
<feature type="domain" description="HTH tetR-type" evidence="6">
    <location>
        <begin position="6"/>
        <end position="66"/>
    </location>
</feature>
<gene>
    <name evidence="7" type="ORF">SAMN05660976_03119</name>
</gene>
<dbReference type="EMBL" id="FOBF01000006">
    <property type="protein sequence ID" value="SEL69509.1"/>
    <property type="molecule type" value="Genomic_DNA"/>
</dbReference>
<dbReference type="RefSeq" id="WP_091101010.1">
    <property type="nucleotide sequence ID" value="NZ_FOBF01000006.1"/>
</dbReference>
<evidence type="ECO:0000256" key="3">
    <source>
        <dbReference type="ARBA" id="ARBA00023163"/>
    </source>
</evidence>
<sequence length="222" mass="22811">MGRPRGFDETEVVRAAAALFARQAYDGVSVDDLVAHLGVHRNSLYKTFGSKRGLYMAALRWHVDNELLPLVTAVGEAPDLPGAARRALAARDGGSPLDLLLMAAAERAPVDPEVAAQVARALNALEETLANRLPGGSPAPGLAHALTSALLGLRLRARTSPQDAGTAGPEPGAAPSRTATSPSGPDTVPSGTGTASPGFVDAEQAAVVLASYFNSTNTDISR</sequence>
<feature type="compositionally biased region" description="Polar residues" evidence="5">
    <location>
        <begin position="177"/>
        <end position="195"/>
    </location>
</feature>
<dbReference type="GO" id="GO:0003677">
    <property type="term" value="F:DNA binding"/>
    <property type="evidence" value="ECO:0007669"/>
    <property type="project" value="UniProtKB-UniRule"/>
</dbReference>
<name>A0A1H7SB27_9ACTN</name>